<dbReference type="AlphaFoldDB" id="A0A0N5C8N9"/>
<evidence type="ECO:0000313" key="3">
    <source>
        <dbReference type="WBParaSite" id="SPAL_0001428050.1"/>
    </source>
</evidence>
<keyword evidence="1" id="KW-0812">Transmembrane</keyword>
<protein>
    <submittedName>
        <fullName evidence="3">Uncharacterized protein</fullName>
    </submittedName>
</protein>
<feature type="transmembrane region" description="Helical" evidence="1">
    <location>
        <begin position="47"/>
        <end position="63"/>
    </location>
</feature>
<reference evidence="3" key="1">
    <citation type="submission" date="2017-02" db="UniProtKB">
        <authorList>
            <consortium name="WormBaseParasite"/>
        </authorList>
    </citation>
    <scope>IDENTIFICATION</scope>
</reference>
<organism evidence="2 3">
    <name type="scientific">Strongyloides papillosus</name>
    <name type="common">Intestinal threadworm</name>
    <dbReference type="NCBI Taxonomy" id="174720"/>
    <lineage>
        <taxon>Eukaryota</taxon>
        <taxon>Metazoa</taxon>
        <taxon>Ecdysozoa</taxon>
        <taxon>Nematoda</taxon>
        <taxon>Chromadorea</taxon>
        <taxon>Rhabditida</taxon>
        <taxon>Tylenchina</taxon>
        <taxon>Panagrolaimomorpha</taxon>
        <taxon>Strongyloidoidea</taxon>
        <taxon>Strongyloididae</taxon>
        <taxon>Strongyloides</taxon>
    </lineage>
</organism>
<keyword evidence="2" id="KW-1185">Reference proteome</keyword>
<proteinExistence type="predicted"/>
<keyword evidence="1" id="KW-1133">Transmembrane helix</keyword>
<keyword evidence="1" id="KW-0472">Membrane</keyword>
<evidence type="ECO:0000313" key="2">
    <source>
        <dbReference type="Proteomes" id="UP000046392"/>
    </source>
</evidence>
<dbReference type="WBParaSite" id="SPAL_0001428050.1">
    <property type="protein sequence ID" value="SPAL_0001428050.1"/>
    <property type="gene ID" value="SPAL_0001428050"/>
</dbReference>
<name>A0A0N5C8N9_STREA</name>
<accession>A0A0N5C8N9</accession>
<sequence>MKKIPFYEKRITFYIKCMLLLESHLEDKQEKYGLSDDMIMDKIFRDYNIVIIFINLLFGFLPHQKNNKKFIKKFKNSI</sequence>
<evidence type="ECO:0000256" key="1">
    <source>
        <dbReference type="SAM" id="Phobius"/>
    </source>
</evidence>
<dbReference type="Proteomes" id="UP000046392">
    <property type="component" value="Unplaced"/>
</dbReference>